<comment type="caution">
    <text evidence="1">The sequence shown here is derived from an EMBL/GenBank/DDBJ whole genome shotgun (WGS) entry which is preliminary data.</text>
</comment>
<protein>
    <submittedName>
        <fullName evidence="1">Uncharacterized protein</fullName>
    </submittedName>
</protein>
<proteinExistence type="predicted"/>
<evidence type="ECO:0000313" key="2">
    <source>
        <dbReference type="Proteomes" id="UP000664417"/>
    </source>
</evidence>
<dbReference type="EMBL" id="JAFREP010000024">
    <property type="protein sequence ID" value="MBO1321452.1"/>
    <property type="molecule type" value="Genomic_DNA"/>
</dbReference>
<gene>
    <name evidence="1" type="ORF">J3U88_23420</name>
</gene>
<dbReference type="Proteomes" id="UP000664417">
    <property type="component" value="Unassembled WGS sequence"/>
</dbReference>
<name>A0A8J7U583_9BACT</name>
<keyword evidence="2" id="KW-1185">Reference proteome</keyword>
<evidence type="ECO:0000313" key="1">
    <source>
        <dbReference type="EMBL" id="MBO1321452.1"/>
    </source>
</evidence>
<dbReference type="RefSeq" id="WP_207861426.1">
    <property type="nucleotide sequence ID" value="NZ_JAFREP010000024.1"/>
</dbReference>
<reference evidence="1" key="1">
    <citation type="submission" date="2021-03" db="EMBL/GenBank/DDBJ databases">
        <authorList>
            <person name="Wang G."/>
        </authorList>
    </citation>
    <scope>NUCLEOTIDE SEQUENCE</scope>
    <source>
        <strain evidence="1">KCTC 12899</strain>
    </source>
</reference>
<dbReference type="AlphaFoldDB" id="A0A8J7U583"/>
<sequence>MHATFPANLTFWRTFHDETLFLFFQDEGDEREPAVRLGEHTCHNLFDALALLSPEDPECTPELVARVANFIIFGDQFQLIDNPGTFQTRYQNALDRRAAAPDAAASHYAPYQVSGIEQPRHDGTTLTFYNFAPHNLVPYRVSVPWPLTSRQTPIQQDLLPLAPNGSDYVAD</sequence>
<organism evidence="1 2">
    <name type="scientific">Acanthopleuribacter pedis</name>
    <dbReference type="NCBI Taxonomy" id="442870"/>
    <lineage>
        <taxon>Bacteria</taxon>
        <taxon>Pseudomonadati</taxon>
        <taxon>Acidobacteriota</taxon>
        <taxon>Holophagae</taxon>
        <taxon>Acanthopleuribacterales</taxon>
        <taxon>Acanthopleuribacteraceae</taxon>
        <taxon>Acanthopleuribacter</taxon>
    </lineage>
</organism>
<accession>A0A8J7U583</accession>